<evidence type="ECO:0000256" key="4">
    <source>
        <dbReference type="ARBA" id="ARBA00022989"/>
    </source>
</evidence>
<evidence type="ECO:0000256" key="3">
    <source>
        <dbReference type="ARBA" id="ARBA00022692"/>
    </source>
</evidence>
<keyword evidence="10" id="KW-1185">Reference proteome</keyword>
<feature type="transmembrane region" description="Helical" evidence="6">
    <location>
        <begin position="88"/>
        <end position="110"/>
    </location>
</feature>
<evidence type="ECO:0000259" key="7">
    <source>
        <dbReference type="PROSITE" id="PS50030"/>
    </source>
</evidence>
<dbReference type="InterPro" id="IPR022764">
    <property type="entry name" value="Peptidase_S54_rhomboid_dom"/>
</dbReference>
<evidence type="ECO:0000313" key="8">
    <source>
        <dbReference type="EMBL" id="PNR39424.1"/>
    </source>
</evidence>
<feature type="domain" description="UBA" evidence="7">
    <location>
        <begin position="248"/>
        <end position="289"/>
    </location>
</feature>
<dbReference type="InterPro" id="IPR015940">
    <property type="entry name" value="UBA"/>
</dbReference>
<dbReference type="GeneID" id="112291996"/>
<dbReference type="PROSITE" id="PS50030">
    <property type="entry name" value="UBA"/>
    <property type="match status" value="1"/>
</dbReference>
<dbReference type="SUPFAM" id="SSF144091">
    <property type="entry name" value="Rhomboid-like"/>
    <property type="match status" value="1"/>
</dbReference>
<dbReference type="FunCoup" id="A9SQP9">
    <property type="interactions" value="3961"/>
</dbReference>
<comment type="similarity">
    <text evidence="2">Belongs to the peptidase S54 family.</text>
</comment>
<dbReference type="GO" id="GO:0004252">
    <property type="term" value="F:serine-type endopeptidase activity"/>
    <property type="evidence" value="ECO:0000318"/>
    <property type="project" value="GO_Central"/>
</dbReference>
<dbReference type="HOGENOM" id="CLU_057710_1_0_1"/>
<dbReference type="PANTHER" id="PTHR43066:SF21">
    <property type="entry name" value="UBIQUITIN-ASSOCIATED DOMAIN-CONTAINING PROTEIN 2"/>
    <property type="match status" value="1"/>
</dbReference>
<dbReference type="OMA" id="QYWRLLV"/>
<keyword evidence="4 6" id="KW-1133">Transmembrane helix</keyword>
<dbReference type="Gramene" id="Pp3c15_13440V3.2">
    <property type="protein sequence ID" value="Pp3c15_13440V3.2"/>
    <property type="gene ID" value="Pp3c15_13440"/>
</dbReference>
<proteinExistence type="inferred from homology"/>
<dbReference type="PANTHER" id="PTHR43066">
    <property type="entry name" value="RHOMBOID-RELATED PROTEIN"/>
    <property type="match status" value="1"/>
</dbReference>
<dbReference type="Gramene" id="Pp3c15_13440V3.1">
    <property type="protein sequence ID" value="Pp3c15_13440V3.1"/>
    <property type="gene ID" value="Pp3c15_13440"/>
</dbReference>
<dbReference type="EnsemblPlants" id="Pp3c15_13440V3.1">
    <property type="protein sequence ID" value="Pp3c15_13440V3.1"/>
    <property type="gene ID" value="Pp3c15_13440"/>
</dbReference>
<evidence type="ECO:0000256" key="6">
    <source>
        <dbReference type="SAM" id="Phobius"/>
    </source>
</evidence>
<dbReference type="Gene3D" id="1.20.1540.10">
    <property type="entry name" value="Rhomboid-like"/>
    <property type="match status" value="1"/>
</dbReference>
<dbReference type="OrthoDB" id="272778at2759"/>
<gene>
    <name evidence="9" type="primary">LOC112291996</name>
    <name evidence="8" type="ORF">PHYPA_019702</name>
</gene>
<feature type="transmembrane region" description="Helical" evidence="6">
    <location>
        <begin position="55"/>
        <end position="76"/>
    </location>
</feature>
<dbReference type="STRING" id="3218.A9SQP9"/>
<protein>
    <recommendedName>
        <fullName evidence="7">UBA domain-containing protein</fullName>
    </recommendedName>
</protein>
<evidence type="ECO:0000256" key="2">
    <source>
        <dbReference type="ARBA" id="ARBA00009045"/>
    </source>
</evidence>
<dbReference type="RefSeq" id="XP_024395826.1">
    <property type="nucleotide sequence ID" value="XM_024540058.2"/>
</dbReference>
<dbReference type="SMART" id="SM00165">
    <property type="entry name" value="UBA"/>
    <property type="match status" value="1"/>
</dbReference>
<dbReference type="Gene3D" id="1.10.8.10">
    <property type="entry name" value="DNA helicase RuvA subunit, C-terminal domain"/>
    <property type="match status" value="1"/>
</dbReference>
<organism evidence="8">
    <name type="scientific">Physcomitrium patens</name>
    <name type="common">Spreading-leaved earth moss</name>
    <name type="synonym">Physcomitrella patens</name>
    <dbReference type="NCBI Taxonomy" id="3218"/>
    <lineage>
        <taxon>Eukaryota</taxon>
        <taxon>Viridiplantae</taxon>
        <taxon>Streptophyta</taxon>
        <taxon>Embryophyta</taxon>
        <taxon>Bryophyta</taxon>
        <taxon>Bryophytina</taxon>
        <taxon>Bryopsida</taxon>
        <taxon>Funariidae</taxon>
        <taxon>Funariales</taxon>
        <taxon>Funariaceae</taxon>
        <taxon>Physcomitrium</taxon>
    </lineage>
</organism>
<sequence>MNAGPSGFHNAPVTKGIVLACGLASVLIGTQGGARALSLSYQKFVQKQQLWRLLTSPWVFSSTPEVLFGLYLVYFFRVFERQIGSNKYLFYVFFSTTTSTILEVAALAVIRDPTALTGIFLTPGPYGLIFASFVPFFFDIPISTRLKFLGARFSDKSFVYLAGLQLLLSSWTQSLVPGVCGLLAGLLYKSNILGIRKVKFPEGLASAATRLFTPLLSSNSTLPTTVRGAAPNGRLLEHRFAPSAPPVSAQSEVHITTLMAMGFDRSDALQALAAARNDVALATNLLLESQLR</sequence>
<dbReference type="SUPFAM" id="SSF46934">
    <property type="entry name" value="UBA-like"/>
    <property type="match status" value="1"/>
</dbReference>
<reference evidence="8 10" key="2">
    <citation type="journal article" date="2018" name="Plant J.">
        <title>The Physcomitrella patens chromosome-scale assembly reveals moss genome structure and evolution.</title>
        <authorList>
            <person name="Lang D."/>
            <person name="Ullrich K.K."/>
            <person name="Murat F."/>
            <person name="Fuchs J."/>
            <person name="Jenkins J."/>
            <person name="Haas F.B."/>
            <person name="Piednoel M."/>
            <person name="Gundlach H."/>
            <person name="Van Bel M."/>
            <person name="Meyberg R."/>
            <person name="Vives C."/>
            <person name="Morata J."/>
            <person name="Symeonidi A."/>
            <person name="Hiss M."/>
            <person name="Muchero W."/>
            <person name="Kamisugi Y."/>
            <person name="Saleh O."/>
            <person name="Blanc G."/>
            <person name="Decker E.L."/>
            <person name="van Gessel N."/>
            <person name="Grimwood J."/>
            <person name="Hayes R.D."/>
            <person name="Graham S.W."/>
            <person name="Gunter L.E."/>
            <person name="McDaniel S.F."/>
            <person name="Hoernstein S.N.W."/>
            <person name="Larsson A."/>
            <person name="Li F.W."/>
            <person name="Perroud P.F."/>
            <person name="Phillips J."/>
            <person name="Ranjan P."/>
            <person name="Rokshar D.S."/>
            <person name="Rothfels C.J."/>
            <person name="Schneider L."/>
            <person name="Shu S."/>
            <person name="Stevenson D.W."/>
            <person name="Thummler F."/>
            <person name="Tillich M."/>
            <person name="Villarreal Aguilar J.C."/>
            <person name="Widiez T."/>
            <person name="Wong G.K."/>
            <person name="Wymore A."/>
            <person name="Zhang Y."/>
            <person name="Zimmer A.D."/>
            <person name="Quatrano R.S."/>
            <person name="Mayer K.F.X."/>
            <person name="Goodstein D."/>
            <person name="Casacuberta J.M."/>
            <person name="Vandepoele K."/>
            <person name="Reski R."/>
            <person name="Cuming A.C."/>
            <person name="Tuskan G.A."/>
            <person name="Maumus F."/>
            <person name="Salse J."/>
            <person name="Schmutz J."/>
            <person name="Rensing S.A."/>
        </authorList>
    </citation>
    <scope>NUCLEOTIDE SEQUENCE [LARGE SCALE GENOMIC DNA]</scope>
    <source>
        <strain evidence="9 10">cv. Gransden 2004</strain>
    </source>
</reference>
<name>A9SQP9_PHYPA</name>
<dbReference type="PaxDb" id="3218-PP1S104_220V6.1"/>
<dbReference type="Proteomes" id="UP000006727">
    <property type="component" value="Chromosome 15"/>
</dbReference>
<keyword evidence="3 6" id="KW-0812">Transmembrane</keyword>
<dbReference type="Pfam" id="PF00627">
    <property type="entry name" value="UBA"/>
    <property type="match status" value="1"/>
</dbReference>
<dbReference type="InterPro" id="IPR009060">
    <property type="entry name" value="UBA-like_sf"/>
</dbReference>
<evidence type="ECO:0000256" key="1">
    <source>
        <dbReference type="ARBA" id="ARBA00004141"/>
    </source>
</evidence>
<evidence type="ECO:0000256" key="5">
    <source>
        <dbReference type="ARBA" id="ARBA00023136"/>
    </source>
</evidence>
<dbReference type="Pfam" id="PF01694">
    <property type="entry name" value="Rhomboid"/>
    <property type="match status" value="1"/>
</dbReference>
<dbReference type="InterPro" id="IPR035952">
    <property type="entry name" value="Rhomboid-like_sf"/>
</dbReference>
<comment type="subcellular location">
    <subcellularLocation>
        <location evidence="1">Membrane</location>
        <topology evidence="1">Multi-pass membrane protein</topology>
    </subcellularLocation>
</comment>
<evidence type="ECO:0000313" key="10">
    <source>
        <dbReference type="Proteomes" id="UP000006727"/>
    </source>
</evidence>
<reference evidence="9" key="3">
    <citation type="submission" date="2020-12" db="UniProtKB">
        <authorList>
            <consortium name="EnsemblPlants"/>
        </authorList>
    </citation>
    <scope>IDENTIFICATION</scope>
</reference>
<dbReference type="KEGG" id="ppp:112291996"/>
<evidence type="ECO:0000313" key="9">
    <source>
        <dbReference type="EnsemblPlants" id="Pp3c15_13440V3.1"/>
    </source>
</evidence>
<dbReference type="GO" id="GO:0016020">
    <property type="term" value="C:membrane"/>
    <property type="evidence" value="ECO:0007669"/>
    <property type="project" value="UniProtKB-SubCell"/>
</dbReference>
<keyword evidence="5 6" id="KW-0472">Membrane</keyword>
<feature type="transmembrane region" description="Helical" evidence="6">
    <location>
        <begin position="116"/>
        <end position="138"/>
    </location>
</feature>
<dbReference type="AlphaFoldDB" id="A9SQP9"/>
<accession>A9SQP9</accession>
<dbReference type="eggNOG" id="KOG4463">
    <property type="taxonomic scope" value="Eukaryota"/>
</dbReference>
<dbReference type="EnsemblPlants" id="Pp3c15_13440V3.2">
    <property type="protein sequence ID" value="Pp3c15_13440V3.2"/>
    <property type="gene ID" value="Pp3c15_13440"/>
</dbReference>
<dbReference type="EMBL" id="ABEU02000015">
    <property type="protein sequence ID" value="PNR39424.1"/>
    <property type="molecule type" value="Genomic_DNA"/>
</dbReference>
<reference evidence="8 10" key="1">
    <citation type="journal article" date="2008" name="Science">
        <title>The Physcomitrella genome reveals evolutionary insights into the conquest of land by plants.</title>
        <authorList>
            <person name="Rensing S."/>
            <person name="Lang D."/>
            <person name="Zimmer A."/>
            <person name="Terry A."/>
            <person name="Salamov A."/>
            <person name="Shapiro H."/>
            <person name="Nishiyama T."/>
            <person name="Perroud P.-F."/>
            <person name="Lindquist E."/>
            <person name="Kamisugi Y."/>
            <person name="Tanahashi T."/>
            <person name="Sakakibara K."/>
            <person name="Fujita T."/>
            <person name="Oishi K."/>
            <person name="Shin-I T."/>
            <person name="Kuroki Y."/>
            <person name="Toyoda A."/>
            <person name="Suzuki Y."/>
            <person name="Hashimoto A."/>
            <person name="Yamaguchi K."/>
            <person name="Sugano A."/>
            <person name="Kohara Y."/>
            <person name="Fujiyama A."/>
            <person name="Anterola A."/>
            <person name="Aoki S."/>
            <person name="Ashton N."/>
            <person name="Barbazuk W.B."/>
            <person name="Barker E."/>
            <person name="Bennetzen J."/>
            <person name="Bezanilla M."/>
            <person name="Blankenship R."/>
            <person name="Cho S.H."/>
            <person name="Dutcher S."/>
            <person name="Estelle M."/>
            <person name="Fawcett J.A."/>
            <person name="Gundlach H."/>
            <person name="Hanada K."/>
            <person name="Heyl A."/>
            <person name="Hicks K.A."/>
            <person name="Hugh J."/>
            <person name="Lohr M."/>
            <person name="Mayer K."/>
            <person name="Melkozernov A."/>
            <person name="Murata T."/>
            <person name="Nelson D."/>
            <person name="Pils B."/>
            <person name="Prigge M."/>
            <person name="Reiss B."/>
            <person name="Renner T."/>
            <person name="Rombauts S."/>
            <person name="Rushton P."/>
            <person name="Sanderfoot A."/>
            <person name="Schween G."/>
            <person name="Shiu S.-H."/>
            <person name="Stueber K."/>
            <person name="Theodoulou F.L."/>
            <person name="Tu H."/>
            <person name="Van de Peer Y."/>
            <person name="Verrier P.J."/>
            <person name="Waters E."/>
            <person name="Wood A."/>
            <person name="Yang L."/>
            <person name="Cove D."/>
            <person name="Cuming A."/>
            <person name="Hasebe M."/>
            <person name="Lucas S."/>
            <person name="Mishler D.B."/>
            <person name="Reski R."/>
            <person name="Grigoriev I."/>
            <person name="Quatrano R.S."/>
            <person name="Boore J.L."/>
        </authorList>
    </citation>
    <scope>NUCLEOTIDE SEQUENCE [LARGE SCALE GENOMIC DNA]</scope>
    <source>
        <strain evidence="9 10">cv. Gransden 2004</strain>
    </source>
</reference>